<name>W9QFM1_9ROSA</name>
<reference evidence="3" key="1">
    <citation type="submission" date="2013-01" db="EMBL/GenBank/DDBJ databases">
        <title>Draft Genome Sequence of a Mulberry Tree, Morus notabilis C.K. Schneid.</title>
        <authorList>
            <person name="He N."/>
            <person name="Zhao S."/>
        </authorList>
    </citation>
    <scope>NUCLEOTIDE SEQUENCE</scope>
</reference>
<organism evidence="2 3">
    <name type="scientific">Morus notabilis</name>
    <dbReference type="NCBI Taxonomy" id="981085"/>
    <lineage>
        <taxon>Eukaryota</taxon>
        <taxon>Viridiplantae</taxon>
        <taxon>Streptophyta</taxon>
        <taxon>Embryophyta</taxon>
        <taxon>Tracheophyta</taxon>
        <taxon>Spermatophyta</taxon>
        <taxon>Magnoliopsida</taxon>
        <taxon>eudicotyledons</taxon>
        <taxon>Gunneridae</taxon>
        <taxon>Pentapetalae</taxon>
        <taxon>rosids</taxon>
        <taxon>fabids</taxon>
        <taxon>Rosales</taxon>
        <taxon>Moraceae</taxon>
        <taxon>Moreae</taxon>
        <taxon>Morus</taxon>
    </lineage>
</organism>
<evidence type="ECO:0000256" key="1">
    <source>
        <dbReference type="SAM" id="MobiDB-lite"/>
    </source>
</evidence>
<dbReference type="Proteomes" id="UP000030645">
    <property type="component" value="Unassembled WGS sequence"/>
</dbReference>
<dbReference type="AlphaFoldDB" id="W9QFM1"/>
<feature type="compositionally biased region" description="Acidic residues" evidence="1">
    <location>
        <begin position="32"/>
        <end position="43"/>
    </location>
</feature>
<evidence type="ECO:0000313" key="3">
    <source>
        <dbReference type="Proteomes" id="UP000030645"/>
    </source>
</evidence>
<evidence type="ECO:0000313" key="2">
    <source>
        <dbReference type="EMBL" id="EXB36082.1"/>
    </source>
</evidence>
<keyword evidence="3" id="KW-1185">Reference proteome</keyword>
<sequence length="70" mass="7775">MDELKDLEWGIHHKKRWDALSVAANTMRVDDTSDDDSGEDLSEDSSSANIDVDTPMAYQLDMSCRATPAT</sequence>
<accession>W9QFM1</accession>
<protein>
    <submittedName>
        <fullName evidence="2">Uncharacterized protein</fullName>
    </submittedName>
</protein>
<proteinExistence type="predicted"/>
<gene>
    <name evidence="2" type="ORF">L484_018240</name>
</gene>
<dbReference type="EMBL" id="KE343571">
    <property type="protein sequence ID" value="EXB36082.1"/>
    <property type="molecule type" value="Genomic_DNA"/>
</dbReference>
<feature type="region of interest" description="Disordered" evidence="1">
    <location>
        <begin position="28"/>
        <end position="50"/>
    </location>
</feature>